<proteinExistence type="predicted"/>
<gene>
    <name evidence="1" type="ORF">AVDCRST_MAG59-4083</name>
</gene>
<protein>
    <submittedName>
        <fullName evidence="1">Uncharacterized protein</fullName>
    </submittedName>
</protein>
<dbReference type="EMBL" id="CADCWF010000301">
    <property type="protein sequence ID" value="CAA9576209.1"/>
    <property type="molecule type" value="Genomic_DNA"/>
</dbReference>
<dbReference type="SUPFAM" id="SSF56672">
    <property type="entry name" value="DNA/RNA polymerases"/>
    <property type="match status" value="1"/>
</dbReference>
<reference evidence="1" key="1">
    <citation type="submission" date="2020-02" db="EMBL/GenBank/DDBJ databases">
        <authorList>
            <person name="Meier V. D."/>
        </authorList>
    </citation>
    <scope>NUCLEOTIDE SEQUENCE</scope>
    <source>
        <strain evidence="1">AVDCRST_MAG59</strain>
    </source>
</reference>
<sequence length="437" mass="46734">MGNLDLAASVLSTGKAPMVLQAWRPVPVGRQPGLPSVRLRGEVPVDPAGGDFFRTVIEQRKRADPATEEGKRLGRFLKVLANSGAYGIFVEANPQELPPGETVPVAVYGPDDSPFGARAARPEAPGAFCFPPAAALITAGAKLILAQVERLVAGLGGTHVFCDTDSMAIVASEDGGLLPCPGGPHRTEDGREAVRALSWAEVEGVVGRLAALNPYDPAAVPGSVLKVEKVNFDPVTGQRRQLWCIGIAAKRYALVVREDGGIPIVVDHTRHGLGYLLDPSDPDDDEEPRGEQARWERALWAGIVRERLGLDADPLPWAERPAVTRLTVSSPWHLAAFAAANRGKPYADQGKPFNFMLSAPLAHQGRPTGVGSGDPFRLVAPFETDPRRWAWTTWTDLYSGRAYRVTADWPGGGDGVGGVQSLAAVAEAYPFHPEPKR</sequence>
<evidence type="ECO:0000313" key="1">
    <source>
        <dbReference type="EMBL" id="CAA9576209.1"/>
    </source>
</evidence>
<dbReference type="InterPro" id="IPR043502">
    <property type="entry name" value="DNA/RNA_pol_sf"/>
</dbReference>
<organism evidence="1">
    <name type="scientific">uncultured Thermomicrobiales bacterium</name>
    <dbReference type="NCBI Taxonomy" id="1645740"/>
    <lineage>
        <taxon>Bacteria</taxon>
        <taxon>Pseudomonadati</taxon>
        <taxon>Thermomicrobiota</taxon>
        <taxon>Thermomicrobia</taxon>
        <taxon>Thermomicrobiales</taxon>
        <taxon>environmental samples</taxon>
    </lineage>
</organism>
<dbReference type="AlphaFoldDB" id="A0A6J4VKI4"/>
<accession>A0A6J4VKI4</accession>
<name>A0A6J4VKI4_9BACT</name>
<feature type="non-terminal residue" evidence="1">
    <location>
        <position position="437"/>
    </location>
</feature>